<evidence type="ECO:0000313" key="2">
    <source>
        <dbReference type="EMBL" id="KJJ37288.1"/>
    </source>
</evidence>
<comment type="caution">
    <text evidence="2">The sequence shown here is derived from an EMBL/GenBank/DDBJ whole genome shotgun (WGS) entry which is preliminary data.</text>
</comment>
<reference evidence="2 3" key="1">
    <citation type="submission" date="2014-10" db="EMBL/GenBank/DDBJ databases">
        <title>Genome sequencing of Vitellibacter vladivostokensis KMM 3516.</title>
        <authorList>
            <person name="Thevarajoo S."/>
            <person name="Selvaratnam C."/>
            <person name="Goh K.M."/>
            <person name="Chong C.S."/>
        </authorList>
    </citation>
    <scope>NUCLEOTIDE SEQUENCE [LARGE SCALE GENOMIC DNA]</scope>
    <source>
        <strain evidence="2 3">KMM 3516</strain>
    </source>
</reference>
<keyword evidence="3" id="KW-1185">Reference proteome</keyword>
<dbReference type="InterPro" id="IPR003812">
    <property type="entry name" value="Fido"/>
</dbReference>
<dbReference type="SUPFAM" id="SSF140931">
    <property type="entry name" value="Fic-like"/>
    <property type="match status" value="1"/>
</dbReference>
<sequence length="126" mass="14171">MISEKLAKEINLIIAEFSGGASGIRDNNGLLSALNRPYQTFDGIDLYPTAIEKSAAILESIIINHPFIDGNKRMGYAFMRLLLAEDGFDMKAKEDDIYNFVISVSEGKMNTEEIIKWIKNHTTKKK</sequence>
<gene>
    <name evidence="2" type="ORF">MB09_15275</name>
</gene>
<dbReference type="Pfam" id="PF02661">
    <property type="entry name" value="Fic"/>
    <property type="match status" value="1"/>
</dbReference>
<dbReference type="PANTHER" id="PTHR39426:SF1">
    <property type="entry name" value="HOMOLOGY TO DEATH-ON-CURING PROTEIN OF PHAGE P1"/>
    <property type="match status" value="1"/>
</dbReference>
<feature type="domain" description="Fido" evidence="1">
    <location>
        <begin position="2"/>
        <end position="120"/>
    </location>
</feature>
<accession>A0ABR5DEU4</accession>
<evidence type="ECO:0000259" key="1">
    <source>
        <dbReference type="PROSITE" id="PS51459"/>
    </source>
</evidence>
<dbReference type="Proteomes" id="UP000033497">
    <property type="component" value="Unassembled WGS sequence"/>
</dbReference>
<dbReference type="Gene3D" id="1.20.120.1870">
    <property type="entry name" value="Fic/DOC protein, Fido domain"/>
    <property type="match status" value="1"/>
</dbReference>
<dbReference type="RefSeq" id="WP_045081780.1">
    <property type="nucleotide sequence ID" value="NZ_JSVU01000017.1"/>
</dbReference>
<dbReference type="PROSITE" id="PS51459">
    <property type="entry name" value="FIDO"/>
    <property type="match status" value="1"/>
</dbReference>
<dbReference type="EMBL" id="JSVU01000017">
    <property type="protein sequence ID" value="KJJ37288.1"/>
    <property type="molecule type" value="Genomic_DNA"/>
</dbReference>
<protein>
    <submittedName>
        <fullName evidence="2">Death-on-curing protein</fullName>
    </submittedName>
</protein>
<dbReference type="InterPro" id="IPR053737">
    <property type="entry name" value="Type_II_TA_Toxin"/>
</dbReference>
<dbReference type="InterPro" id="IPR036597">
    <property type="entry name" value="Fido-like_dom_sf"/>
</dbReference>
<dbReference type="PANTHER" id="PTHR39426">
    <property type="entry name" value="HOMOLOGY TO DEATH-ON-CURING PROTEIN OF PHAGE P1"/>
    <property type="match status" value="1"/>
</dbReference>
<dbReference type="InterPro" id="IPR006440">
    <property type="entry name" value="Doc"/>
</dbReference>
<dbReference type="NCBIfam" id="TIGR01550">
    <property type="entry name" value="DOC_P1"/>
    <property type="match status" value="1"/>
</dbReference>
<organism evidence="2 3">
    <name type="scientific">Aequorivita vladivostokensis</name>
    <dbReference type="NCBI Taxonomy" id="171194"/>
    <lineage>
        <taxon>Bacteria</taxon>
        <taxon>Pseudomonadati</taxon>
        <taxon>Bacteroidota</taxon>
        <taxon>Flavobacteriia</taxon>
        <taxon>Flavobacteriales</taxon>
        <taxon>Flavobacteriaceae</taxon>
        <taxon>Aequorivita</taxon>
    </lineage>
</organism>
<proteinExistence type="predicted"/>
<name>A0ABR5DEU4_9FLAO</name>
<evidence type="ECO:0000313" key="3">
    <source>
        <dbReference type="Proteomes" id="UP000033497"/>
    </source>
</evidence>